<keyword evidence="5 8" id="KW-1133">Transmembrane helix</keyword>
<feature type="transmembrane region" description="Helical" evidence="8">
    <location>
        <begin position="14"/>
        <end position="32"/>
    </location>
</feature>
<proteinExistence type="inferred from homology"/>
<feature type="transmembrane region" description="Helical" evidence="8">
    <location>
        <begin position="142"/>
        <end position="166"/>
    </location>
</feature>
<dbReference type="GO" id="GO:0042158">
    <property type="term" value="P:lipoprotein biosynthetic process"/>
    <property type="evidence" value="ECO:0007669"/>
    <property type="project" value="InterPro"/>
</dbReference>
<evidence type="ECO:0000256" key="5">
    <source>
        <dbReference type="ARBA" id="ARBA00022989"/>
    </source>
</evidence>
<feature type="transmembrane region" description="Helical" evidence="8">
    <location>
        <begin position="70"/>
        <end position="95"/>
    </location>
</feature>
<name>A0A0F9P426_9ZZZZ</name>
<evidence type="ECO:0000256" key="4">
    <source>
        <dbReference type="ARBA" id="ARBA00022692"/>
    </source>
</evidence>
<dbReference type="CDD" id="cd07571">
    <property type="entry name" value="ALP_N-acyl_transferase"/>
    <property type="match status" value="1"/>
</dbReference>
<keyword evidence="2" id="KW-1003">Cell membrane</keyword>
<dbReference type="Pfam" id="PF20154">
    <property type="entry name" value="LNT_N"/>
    <property type="match status" value="1"/>
</dbReference>
<comment type="subcellular location">
    <subcellularLocation>
        <location evidence="1">Cell membrane</location>
        <topology evidence="1">Multi-pass membrane protein</topology>
    </subcellularLocation>
</comment>
<feature type="transmembrane region" description="Helical" evidence="8">
    <location>
        <begin position="178"/>
        <end position="196"/>
    </location>
</feature>
<feature type="transmembrane region" description="Helical" evidence="8">
    <location>
        <begin position="39"/>
        <end position="58"/>
    </location>
</feature>
<feature type="transmembrane region" description="Helical" evidence="8">
    <location>
        <begin position="473"/>
        <end position="491"/>
    </location>
</feature>
<evidence type="ECO:0000256" key="8">
    <source>
        <dbReference type="SAM" id="Phobius"/>
    </source>
</evidence>
<dbReference type="PANTHER" id="PTHR38686">
    <property type="entry name" value="APOLIPOPROTEIN N-ACYLTRANSFERASE"/>
    <property type="match status" value="1"/>
</dbReference>
<dbReference type="SUPFAM" id="SSF56317">
    <property type="entry name" value="Carbon-nitrogen hydrolase"/>
    <property type="match status" value="1"/>
</dbReference>
<keyword evidence="4 8" id="KW-0812">Transmembrane</keyword>
<dbReference type="Gene3D" id="3.60.110.10">
    <property type="entry name" value="Carbon-nitrogen hydrolase"/>
    <property type="match status" value="1"/>
</dbReference>
<feature type="domain" description="CN hydrolase" evidence="9">
    <location>
        <begin position="211"/>
        <end position="460"/>
    </location>
</feature>
<evidence type="ECO:0000313" key="10">
    <source>
        <dbReference type="EMBL" id="KKN24799.1"/>
    </source>
</evidence>
<dbReference type="PANTHER" id="PTHR38686:SF1">
    <property type="entry name" value="APOLIPOPROTEIN N-ACYLTRANSFERASE"/>
    <property type="match status" value="1"/>
</dbReference>
<dbReference type="NCBIfam" id="TIGR00546">
    <property type="entry name" value="lnt"/>
    <property type="match status" value="1"/>
</dbReference>
<dbReference type="Pfam" id="PF00795">
    <property type="entry name" value="CN_hydrolase"/>
    <property type="match status" value="1"/>
</dbReference>
<keyword evidence="3" id="KW-0808">Transferase</keyword>
<dbReference type="InterPro" id="IPR045378">
    <property type="entry name" value="LNT_N"/>
</dbReference>
<dbReference type="PROSITE" id="PS50263">
    <property type="entry name" value="CN_HYDROLASE"/>
    <property type="match status" value="1"/>
</dbReference>
<evidence type="ECO:0000256" key="6">
    <source>
        <dbReference type="ARBA" id="ARBA00023136"/>
    </source>
</evidence>
<gene>
    <name evidence="10" type="ORF">LCGC14_0891200</name>
</gene>
<feature type="transmembrane region" description="Helical" evidence="8">
    <location>
        <begin position="107"/>
        <end position="130"/>
    </location>
</feature>
<evidence type="ECO:0000256" key="7">
    <source>
        <dbReference type="ARBA" id="ARBA00023315"/>
    </source>
</evidence>
<comment type="caution">
    <text evidence="10">The sequence shown here is derived from an EMBL/GenBank/DDBJ whole genome shotgun (WGS) entry which is preliminary data.</text>
</comment>
<dbReference type="InterPro" id="IPR003010">
    <property type="entry name" value="C-N_Hydrolase"/>
</dbReference>
<dbReference type="GO" id="GO:0005886">
    <property type="term" value="C:plasma membrane"/>
    <property type="evidence" value="ECO:0007669"/>
    <property type="project" value="UniProtKB-SubCell"/>
</dbReference>
<sequence length="507" mass="58062">MASGGLTALAFPKFYLAFLGWISLIPLLYIILKKTPKQSFLLGLAAGFSYYAILLYWIPFVPTHYGNLSIGVSLLIYIILVLFLALFWAFSCLLWTKIYRSFPRSSFLLFPFLWISFEYILTYFFTGFPWGLLGSSQYSNIYFIQLASITGVYGLSFVLVLFQSLFFYSMKYKKKAPFFIGLALVLLIHLGGFLSLKKSPHTENSFTASVIQGNVSSDIYWDRISSQEIWDLFSQHLELSRQAYDKGSRLIIWPEFSVPLCFSCSEDLYLGFKGRLYQFVQGTRCTLLLGTNEKTGTHGNIQYHNTALCLSPDLSSSRYYKMHLVPFGEYTPYKKIFFFIEKMTHAIGDVTPGTQYSLHQFKNTEFGSPICYEIIFPNHVRKFVKKGANFLVTITNDGWYGKSAAPYQHFSMAVLRAVENRRYLLRAATTGISGIIDPFGRILSKSELMTQTHLTGNITPSQKLTFYTKFGDLLPRASLTLTAMFLILTLAKRKDERKKFRFKSKSH</sequence>
<dbReference type="GO" id="GO:0016410">
    <property type="term" value="F:N-acyltransferase activity"/>
    <property type="evidence" value="ECO:0007669"/>
    <property type="project" value="InterPro"/>
</dbReference>
<dbReference type="InterPro" id="IPR036526">
    <property type="entry name" value="C-N_Hydrolase_sf"/>
</dbReference>
<evidence type="ECO:0000256" key="1">
    <source>
        <dbReference type="ARBA" id="ARBA00004651"/>
    </source>
</evidence>
<evidence type="ECO:0000256" key="3">
    <source>
        <dbReference type="ARBA" id="ARBA00022679"/>
    </source>
</evidence>
<organism evidence="10">
    <name type="scientific">marine sediment metagenome</name>
    <dbReference type="NCBI Taxonomy" id="412755"/>
    <lineage>
        <taxon>unclassified sequences</taxon>
        <taxon>metagenomes</taxon>
        <taxon>ecological metagenomes</taxon>
    </lineage>
</organism>
<protein>
    <recommendedName>
        <fullName evidence="9">CN hydrolase domain-containing protein</fullName>
    </recommendedName>
</protein>
<evidence type="ECO:0000259" key="9">
    <source>
        <dbReference type="PROSITE" id="PS50263"/>
    </source>
</evidence>
<keyword evidence="7" id="KW-0012">Acyltransferase</keyword>
<evidence type="ECO:0000256" key="2">
    <source>
        <dbReference type="ARBA" id="ARBA00022475"/>
    </source>
</evidence>
<reference evidence="10" key="1">
    <citation type="journal article" date="2015" name="Nature">
        <title>Complex archaea that bridge the gap between prokaryotes and eukaryotes.</title>
        <authorList>
            <person name="Spang A."/>
            <person name="Saw J.H."/>
            <person name="Jorgensen S.L."/>
            <person name="Zaremba-Niedzwiedzka K."/>
            <person name="Martijn J."/>
            <person name="Lind A.E."/>
            <person name="van Eijk R."/>
            <person name="Schleper C."/>
            <person name="Guy L."/>
            <person name="Ettema T.J."/>
        </authorList>
    </citation>
    <scope>NUCLEOTIDE SEQUENCE</scope>
</reference>
<keyword evidence="6 8" id="KW-0472">Membrane</keyword>
<dbReference type="HAMAP" id="MF_01148">
    <property type="entry name" value="Lnt"/>
    <property type="match status" value="1"/>
</dbReference>
<accession>A0A0F9P426</accession>
<dbReference type="InterPro" id="IPR004563">
    <property type="entry name" value="Apolipo_AcylTrfase"/>
</dbReference>
<dbReference type="EMBL" id="LAZR01002854">
    <property type="protein sequence ID" value="KKN24799.1"/>
    <property type="molecule type" value="Genomic_DNA"/>
</dbReference>
<dbReference type="AlphaFoldDB" id="A0A0F9P426"/>